<dbReference type="PANTHER" id="PTHR30522">
    <property type="entry name" value="NUCLEOSIDE TRIPHOSPHATE PYROPHOSPHOHYDROLASE"/>
    <property type="match status" value="1"/>
</dbReference>
<comment type="caution">
    <text evidence="3">The sequence shown here is derived from an EMBL/GenBank/DDBJ whole genome shotgun (WGS) entry which is preliminary data.</text>
</comment>
<dbReference type="AlphaFoldDB" id="A0A0R2QGC3"/>
<dbReference type="GO" id="GO:0047429">
    <property type="term" value="F:nucleoside triphosphate diphosphatase activity"/>
    <property type="evidence" value="ECO:0007669"/>
    <property type="project" value="InterPro"/>
</dbReference>
<reference evidence="3 4" key="1">
    <citation type="submission" date="2015-10" db="EMBL/GenBank/DDBJ databases">
        <title>Metagenome-Assembled Genomes uncover a global brackish microbiome.</title>
        <authorList>
            <person name="Hugerth L.W."/>
            <person name="Larsson J."/>
            <person name="Alneberg J."/>
            <person name="Lindh M.V."/>
            <person name="Legrand C."/>
            <person name="Pinhassi J."/>
            <person name="Andersson A.F."/>
        </authorList>
    </citation>
    <scope>NUCLEOTIDE SEQUENCE [LARGE SCALE GENOMIC DNA]</scope>
    <source>
        <strain evidence="3">BACL6 MAG-120924-bin43</strain>
    </source>
</reference>
<dbReference type="InterPro" id="IPR000878">
    <property type="entry name" value="4pyrrol_Mease"/>
</dbReference>
<dbReference type="InterPro" id="IPR035013">
    <property type="entry name" value="YabN_N"/>
</dbReference>
<evidence type="ECO:0008006" key="5">
    <source>
        <dbReference type="Google" id="ProtNLM"/>
    </source>
</evidence>
<dbReference type="Gene3D" id="1.10.287.1080">
    <property type="entry name" value="MazG-like"/>
    <property type="match status" value="2"/>
</dbReference>
<dbReference type="GO" id="GO:0046047">
    <property type="term" value="P:TTP catabolic process"/>
    <property type="evidence" value="ECO:0007669"/>
    <property type="project" value="TreeGrafter"/>
</dbReference>
<dbReference type="InterPro" id="IPR014777">
    <property type="entry name" value="4pyrrole_Mease_sub1"/>
</dbReference>
<dbReference type="GO" id="GO:0008168">
    <property type="term" value="F:methyltransferase activity"/>
    <property type="evidence" value="ECO:0007669"/>
    <property type="project" value="InterPro"/>
</dbReference>
<organism evidence="3 4">
    <name type="scientific">Acidimicrobiia bacterium BACL6 MAG-120924-bin43</name>
    <dbReference type="NCBI Taxonomy" id="1655583"/>
    <lineage>
        <taxon>Bacteria</taxon>
        <taxon>Bacillati</taxon>
        <taxon>Actinomycetota</taxon>
        <taxon>Acidimicrobiia</taxon>
        <taxon>acIV cluster</taxon>
    </lineage>
</organism>
<dbReference type="EMBL" id="LIBJ01000018">
    <property type="protein sequence ID" value="KRO49337.1"/>
    <property type="molecule type" value="Genomic_DNA"/>
</dbReference>
<dbReference type="NCBIfam" id="TIGR00444">
    <property type="entry name" value="mazG"/>
    <property type="match status" value="1"/>
</dbReference>
<evidence type="ECO:0000313" key="4">
    <source>
        <dbReference type="Proteomes" id="UP000051017"/>
    </source>
</evidence>
<dbReference type="GO" id="GO:0006950">
    <property type="term" value="P:response to stress"/>
    <property type="evidence" value="ECO:0007669"/>
    <property type="project" value="UniProtKB-ARBA"/>
</dbReference>
<dbReference type="GO" id="GO:0046061">
    <property type="term" value="P:dATP catabolic process"/>
    <property type="evidence" value="ECO:0007669"/>
    <property type="project" value="TreeGrafter"/>
</dbReference>
<accession>A0A0R2QGC3</accession>
<gene>
    <name evidence="3" type="ORF">ABR75_03700</name>
</gene>
<dbReference type="InterPro" id="IPR004518">
    <property type="entry name" value="MazG-like_dom"/>
</dbReference>
<dbReference type="CDD" id="cd11528">
    <property type="entry name" value="NTP-PPase_MazG_Nterm"/>
    <property type="match status" value="1"/>
</dbReference>
<dbReference type="Proteomes" id="UP000051017">
    <property type="component" value="Unassembled WGS sequence"/>
</dbReference>
<sequence>MTARVVIVGLGPGPRNTVTQATLEAIERIDVQFVRTKRHPTADLMPRATSFDSLYDTLPTFEDVYRAITEAVVTAALECGEVLYAVPGSPLILESSVAQLRADSRVEVQVLPALSFLDLAWEALGIDPVNAGVRLIDGHRFALEASGERGPLLVAQVHADWVLSDVKLSHESANGNEPVVLLHHLGLPDQRVEHTTWQELDRVLPADHLTTLYIAQMAEPVAGELARLHQLARTLREQCPWDREQTHDSLIKHLIEETYEVVDAIEALDANDPASDEALIEELGDLLYQVEFHATIAEQQGRFSLADVARSIHDKLVRRHPHVFGNVVANSASDVVQTWDEVKRAEKKSVDSAASTFTGVAKSGPSLQYATKIQKRAADVGFDWPNSDGAFEKIIEESAEIRQAVALNSDPDTIRMELGDLLFSVVNLSRHLGHDAEQALRGASEKFRHRFEQVEQLALSRDIDLANAPLEQLDALWDEVKKQ</sequence>
<dbReference type="InterPro" id="IPR048011">
    <property type="entry name" value="NTP-PPase_MazG-like_C"/>
</dbReference>
<dbReference type="GO" id="GO:0046052">
    <property type="term" value="P:UTP catabolic process"/>
    <property type="evidence" value="ECO:0007669"/>
    <property type="project" value="TreeGrafter"/>
</dbReference>
<dbReference type="Pfam" id="PF03819">
    <property type="entry name" value="MazG"/>
    <property type="match status" value="2"/>
</dbReference>
<name>A0A0R2QGC3_9ACTN</name>
<dbReference type="PANTHER" id="PTHR30522:SF0">
    <property type="entry name" value="NUCLEOSIDE TRIPHOSPHATE PYROPHOSPHOHYDROLASE"/>
    <property type="match status" value="1"/>
</dbReference>
<dbReference type="Gene3D" id="3.40.1010.10">
    <property type="entry name" value="Cobalt-precorrin-4 Transmethylase, Domain 1"/>
    <property type="match status" value="1"/>
</dbReference>
<dbReference type="NCBIfam" id="NF007113">
    <property type="entry name" value="PRK09562.1"/>
    <property type="match status" value="1"/>
</dbReference>
<dbReference type="InterPro" id="IPR048015">
    <property type="entry name" value="NTP-PPase_MazG-like_N"/>
</dbReference>
<dbReference type="SUPFAM" id="SSF53790">
    <property type="entry name" value="Tetrapyrrole methylase"/>
    <property type="match status" value="1"/>
</dbReference>
<feature type="domain" description="NTP pyrophosphohydrolase MazG-like" evidence="2">
    <location>
        <begin position="393"/>
        <end position="454"/>
    </location>
</feature>
<dbReference type="CDD" id="cd11529">
    <property type="entry name" value="NTP-PPase_MazG_Cterm"/>
    <property type="match status" value="1"/>
</dbReference>
<evidence type="ECO:0000259" key="2">
    <source>
        <dbReference type="Pfam" id="PF03819"/>
    </source>
</evidence>
<evidence type="ECO:0000313" key="3">
    <source>
        <dbReference type="EMBL" id="KRO49337.1"/>
    </source>
</evidence>
<dbReference type="GO" id="GO:0006203">
    <property type="term" value="P:dGTP catabolic process"/>
    <property type="evidence" value="ECO:0007669"/>
    <property type="project" value="TreeGrafter"/>
</dbReference>
<dbReference type="CDD" id="cd11723">
    <property type="entry name" value="YabN_N_like"/>
    <property type="match status" value="1"/>
</dbReference>
<feature type="domain" description="Tetrapyrrole methylase" evidence="1">
    <location>
        <begin position="4"/>
        <end position="200"/>
    </location>
</feature>
<dbReference type="GO" id="GO:0046076">
    <property type="term" value="P:dTTP catabolic process"/>
    <property type="evidence" value="ECO:0007669"/>
    <property type="project" value="TreeGrafter"/>
</dbReference>
<dbReference type="SUPFAM" id="SSF101386">
    <property type="entry name" value="all-alpha NTP pyrophosphatases"/>
    <property type="match status" value="2"/>
</dbReference>
<proteinExistence type="predicted"/>
<dbReference type="FunFam" id="1.10.287.1080:FF:000001">
    <property type="entry name" value="Nucleoside triphosphate pyrophosphohydrolase"/>
    <property type="match status" value="1"/>
</dbReference>
<feature type="domain" description="NTP pyrophosphohydrolase MazG-like" evidence="2">
    <location>
        <begin position="245"/>
        <end position="324"/>
    </location>
</feature>
<evidence type="ECO:0000259" key="1">
    <source>
        <dbReference type="Pfam" id="PF00590"/>
    </source>
</evidence>
<dbReference type="InterPro" id="IPR035996">
    <property type="entry name" value="4pyrrol_Methylase_sf"/>
</dbReference>
<dbReference type="Pfam" id="PF00590">
    <property type="entry name" value="TP_methylase"/>
    <property type="match status" value="1"/>
</dbReference>
<dbReference type="GO" id="GO:0046081">
    <property type="term" value="P:dUTP catabolic process"/>
    <property type="evidence" value="ECO:0007669"/>
    <property type="project" value="TreeGrafter"/>
</dbReference>
<protein>
    <recommendedName>
        <fullName evidence="5">MazG family protein</fullName>
    </recommendedName>
</protein>
<dbReference type="InterPro" id="IPR011551">
    <property type="entry name" value="NTP_PyrPHydrolase_MazG"/>
</dbReference>